<evidence type="ECO:0000313" key="14">
    <source>
        <dbReference type="Proteomes" id="UP000324705"/>
    </source>
</evidence>
<comment type="function">
    <text evidence="8">Regulates membrane-cell wall junctions and localized cell wall deposition. Required for establishment of the Casparian strip membrane domain (CSD) and the subsequent formation of Casparian strips, a cell wall modification of the root endodermis that determines an apoplastic barrier between the intraorganismal apoplasm and the extraorganismal apoplasm and prevents lateral diffusion.</text>
</comment>
<comment type="subunit">
    <text evidence="9">Homodimer and heterodimers.</text>
</comment>
<dbReference type="PANTHER" id="PTHR36488">
    <property type="entry name" value="CASP-LIKE PROTEIN 1U1"/>
    <property type="match status" value="1"/>
</dbReference>
<feature type="chain" id="PRO_5040116959" description="CASP-like protein" evidence="11">
    <location>
        <begin position="31"/>
        <end position="291"/>
    </location>
</feature>
<feature type="compositionally biased region" description="Pro residues" evidence="10">
    <location>
        <begin position="196"/>
        <end position="212"/>
    </location>
</feature>
<evidence type="ECO:0000256" key="11">
    <source>
        <dbReference type="SAM" id="SignalP"/>
    </source>
</evidence>
<evidence type="ECO:0000313" key="13">
    <source>
        <dbReference type="EMBL" id="VAI53313.1"/>
    </source>
</evidence>
<feature type="signal peptide" evidence="11">
    <location>
        <begin position="1"/>
        <end position="30"/>
    </location>
</feature>
<keyword evidence="14" id="KW-1185">Reference proteome</keyword>
<evidence type="ECO:0000256" key="5">
    <source>
        <dbReference type="ARBA" id="ARBA00022989"/>
    </source>
</evidence>
<comment type="similarity">
    <text evidence="2 9">Belongs to the Casparian strip membrane proteins (CASP) family.</text>
</comment>
<name>A0A9R1B6I5_TRITD</name>
<dbReference type="PANTHER" id="PTHR36488:SF9">
    <property type="entry name" value="CASP-LIKE PROTEIN"/>
    <property type="match status" value="1"/>
</dbReference>
<evidence type="ECO:0000256" key="4">
    <source>
        <dbReference type="ARBA" id="ARBA00022692"/>
    </source>
</evidence>
<dbReference type="EMBL" id="LT934122">
    <property type="protein sequence ID" value="VAI53313.1"/>
    <property type="molecule type" value="Genomic_DNA"/>
</dbReference>
<reference evidence="13 14" key="1">
    <citation type="submission" date="2017-09" db="EMBL/GenBank/DDBJ databases">
        <authorList>
            <consortium name="International Durum Wheat Genome Sequencing Consortium (IDWGSC)"/>
            <person name="Milanesi L."/>
        </authorList>
    </citation>
    <scope>NUCLEOTIDE SEQUENCE [LARGE SCALE GENOMIC DNA]</scope>
    <source>
        <strain evidence="14">cv. Svevo</strain>
    </source>
</reference>
<comment type="subcellular location">
    <subcellularLocation>
        <location evidence="1 9">Cell membrane</location>
        <topology evidence="1 9">Multi-pass membrane protein</topology>
    </subcellularLocation>
</comment>
<dbReference type="Proteomes" id="UP000324705">
    <property type="component" value="Chromosome 6B"/>
</dbReference>
<gene>
    <name evidence="13" type="ORF">TRITD_6Bv1G011310</name>
</gene>
<evidence type="ECO:0000256" key="1">
    <source>
        <dbReference type="ARBA" id="ARBA00004651"/>
    </source>
</evidence>
<dbReference type="Gramene" id="TRITD6Bv1G011310.1">
    <property type="protein sequence ID" value="TRITD6Bv1G011310.1"/>
    <property type="gene ID" value="TRITD6Bv1G011310"/>
</dbReference>
<keyword evidence="6" id="KW-0472">Membrane</keyword>
<evidence type="ECO:0000256" key="8">
    <source>
        <dbReference type="ARBA" id="ARBA00025302"/>
    </source>
</evidence>
<dbReference type="InterPro" id="IPR044173">
    <property type="entry name" value="CASPL"/>
</dbReference>
<feature type="domain" description="Casparian strip membrane protein" evidence="12">
    <location>
        <begin position="14"/>
        <end position="159"/>
    </location>
</feature>
<keyword evidence="7" id="KW-0961">Cell wall biogenesis/degradation</keyword>
<organism evidence="13 14">
    <name type="scientific">Triticum turgidum subsp. durum</name>
    <name type="common">Durum wheat</name>
    <name type="synonym">Triticum durum</name>
    <dbReference type="NCBI Taxonomy" id="4567"/>
    <lineage>
        <taxon>Eukaryota</taxon>
        <taxon>Viridiplantae</taxon>
        <taxon>Streptophyta</taxon>
        <taxon>Embryophyta</taxon>
        <taxon>Tracheophyta</taxon>
        <taxon>Spermatophyta</taxon>
        <taxon>Magnoliopsida</taxon>
        <taxon>Liliopsida</taxon>
        <taxon>Poales</taxon>
        <taxon>Poaceae</taxon>
        <taxon>BOP clade</taxon>
        <taxon>Pooideae</taxon>
        <taxon>Triticodae</taxon>
        <taxon>Triticeae</taxon>
        <taxon>Triticinae</taxon>
        <taxon>Triticum</taxon>
    </lineage>
</organism>
<protein>
    <recommendedName>
        <fullName evidence="9">CASP-like protein</fullName>
    </recommendedName>
</protein>
<evidence type="ECO:0000256" key="3">
    <source>
        <dbReference type="ARBA" id="ARBA00022475"/>
    </source>
</evidence>
<dbReference type="GO" id="GO:0005886">
    <property type="term" value="C:plasma membrane"/>
    <property type="evidence" value="ECO:0007669"/>
    <property type="project" value="UniProtKB-SubCell"/>
</dbReference>
<keyword evidence="3 9" id="KW-1003">Cell membrane</keyword>
<evidence type="ECO:0000256" key="2">
    <source>
        <dbReference type="ARBA" id="ARBA00007651"/>
    </source>
</evidence>
<proteinExistence type="inferred from homology"/>
<evidence type="ECO:0000256" key="7">
    <source>
        <dbReference type="ARBA" id="ARBA00023316"/>
    </source>
</evidence>
<dbReference type="Pfam" id="PF04535">
    <property type="entry name" value="CASP_dom"/>
    <property type="match status" value="1"/>
</dbReference>
<sequence>MGGGSNSGKPGASEALSLVFRIATVGLSLASAIMTAASTQSQCVHDDCNGEATATVSFGNYNSFKYSALADLLSAVLQGVAICLEVARKDKAAKVVEFIDKLLLALTSTSAALLLAVDDITSCGSPRRGRRRSRRFCTQAGRFCGKIRASSALSLVAAVSVSATVYTRHIPVSFTLTPRLRASPPAREIPMKGHPTAPPPSVRPKPPKPESPTGPKCGEEQGPCTDIGTPPPPVMPPPCGGCMTLTIPQGCEIAEQVVVVSPPYCGCPRRTIPQGCENPEPCGAACVYVHE</sequence>
<feature type="region of interest" description="Disordered" evidence="10">
    <location>
        <begin position="183"/>
        <end position="230"/>
    </location>
</feature>
<keyword evidence="11" id="KW-0732">Signal</keyword>
<evidence type="ECO:0000259" key="12">
    <source>
        <dbReference type="Pfam" id="PF04535"/>
    </source>
</evidence>
<evidence type="ECO:0000256" key="10">
    <source>
        <dbReference type="SAM" id="MobiDB-lite"/>
    </source>
</evidence>
<accession>A0A9R1B6I5</accession>
<dbReference type="AlphaFoldDB" id="A0A9R1B6I5"/>
<dbReference type="GO" id="GO:0071555">
    <property type="term" value="P:cell wall organization"/>
    <property type="evidence" value="ECO:0007669"/>
    <property type="project" value="UniProtKB-KW"/>
</dbReference>
<evidence type="ECO:0000256" key="6">
    <source>
        <dbReference type="ARBA" id="ARBA00023136"/>
    </source>
</evidence>
<keyword evidence="4" id="KW-0812">Transmembrane</keyword>
<keyword evidence="5" id="KW-1133">Transmembrane helix</keyword>
<evidence type="ECO:0000256" key="9">
    <source>
        <dbReference type="RuleBase" id="RU361233"/>
    </source>
</evidence>
<dbReference type="InterPro" id="IPR006702">
    <property type="entry name" value="CASP_dom"/>
</dbReference>